<dbReference type="InterPro" id="IPR036890">
    <property type="entry name" value="HATPase_C_sf"/>
</dbReference>
<dbReference type="GO" id="GO:0000155">
    <property type="term" value="F:phosphorelay sensor kinase activity"/>
    <property type="evidence" value="ECO:0007669"/>
    <property type="project" value="InterPro"/>
</dbReference>
<dbReference type="Gene3D" id="3.40.50.2300">
    <property type="match status" value="1"/>
</dbReference>
<evidence type="ECO:0000256" key="6">
    <source>
        <dbReference type="ARBA" id="ARBA00022777"/>
    </source>
</evidence>
<dbReference type="Gene3D" id="3.30.565.10">
    <property type="entry name" value="Histidine kinase-like ATPase, C-terminal domain"/>
    <property type="match status" value="1"/>
</dbReference>
<keyword evidence="7" id="KW-0067">ATP-binding</keyword>
<evidence type="ECO:0000259" key="11">
    <source>
        <dbReference type="PROSITE" id="PS50109"/>
    </source>
</evidence>
<keyword evidence="6 15" id="KW-0418">Kinase</keyword>
<evidence type="ECO:0000256" key="9">
    <source>
        <dbReference type="PROSITE-ProRule" id="PRU00169"/>
    </source>
</evidence>
<dbReference type="NCBIfam" id="TIGR00229">
    <property type="entry name" value="sensory_box"/>
    <property type="match status" value="2"/>
</dbReference>
<evidence type="ECO:0000256" key="1">
    <source>
        <dbReference type="ARBA" id="ARBA00000085"/>
    </source>
</evidence>
<dbReference type="EC" id="2.7.13.3" evidence="2"/>
<proteinExistence type="predicted"/>
<dbReference type="SUPFAM" id="SSF47384">
    <property type="entry name" value="Homodimeric domain of signal transducing histidine kinase"/>
    <property type="match status" value="1"/>
</dbReference>
<evidence type="ECO:0000256" key="8">
    <source>
        <dbReference type="ARBA" id="ARBA00023012"/>
    </source>
</evidence>
<feature type="domain" description="PAC" evidence="14">
    <location>
        <begin position="144"/>
        <end position="196"/>
    </location>
</feature>
<dbReference type="HOGENOM" id="CLU_000445_114_51_3"/>
<dbReference type="EMBL" id="CP003653">
    <property type="protein sequence ID" value="AFZ33757.1"/>
    <property type="molecule type" value="Genomic_DNA"/>
</dbReference>
<dbReference type="CDD" id="cd00082">
    <property type="entry name" value="HisKA"/>
    <property type="match status" value="1"/>
</dbReference>
<dbReference type="InterPro" id="IPR000014">
    <property type="entry name" value="PAS"/>
</dbReference>
<evidence type="ECO:0000313" key="15">
    <source>
        <dbReference type="EMBL" id="AFZ33757.1"/>
    </source>
</evidence>
<evidence type="ECO:0000256" key="3">
    <source>
        <dbReference type="ARBA" id="ARBA00022553"/>
    </source>
</evidence>
<keyword evidence="10" id="KW-0175">Coiled coil</keyword>
<dbReference type="GO" id="GO:0005524">
    <property type="term" value="F:ATP binding"/>
    <property type="evidence" value="ECO:0007669"/>
    <property type="project" value="UniProtKB-KW"/>
</dbReference>
<dbReference type="PANTHER" id="PTHR43065">
    <property type="entry name" value="SENSOR HISTIDINE KINASE"/>
    <property type="match status" value="1"/>
</dbReference>
<dbReference type="SUPFAM" id="SSF52172">
    <property type="entry name" value="CheY-like"/>
    <property type="match status" value="1"/>
</dbReference>
<dbReference type="InterPro" id="IPR005467">
    <property type="entry name" value="His_kinase_dom"/>
</dbReference>
<feature type="domain" description="PAC" evidence="14">
    <location>
        <begin position="265"/>
        <end position="317"/>
    </location>
</feature>
<feature type="domain" description="PAS" evidence="13">
    <location>
        <begin position="193"/>
        <end position="263"/>
    </location>
</feature>
<evidence type="ECO:0000259" key="14">
    <source>
        <dbReference type="PROSITE" id="PS50113"/>
    </source>
</evidence>
<dbReference type="KEGG" id="scs:Sta7437_0138"/>
<evidence type="ECO:0000256" key="7">
    <source>
        <dbReference type="ARBA" id="ARBA00022840"/>
    </source>
</evidence>
<dbReference type="STRING" id="111780.Sta7437_0138"/>
<dbReference type="PATRIC" id="fig|111780.3.peg.140"/>
<dbReference type="InterPro" id="IPR011006">
    <property type="entry name" value="CheY-like_superfamily"/>
</dbReference>
<dbReference type="Proteomes" id="UP000010473">
    <property type="component" value="Chromosome"/>
</dbReference>
<dbReference type="GO" id="GO:0006355">
    <property type="term" value="P:regulation of DNA-templated transcription"/>
    <property type="evidence" value="ECO:0007669"/>
    <property type="project" value="InterPro"/>
</dbReference>
<comment type="catalytic activity">
    <reaction evidence="1">
        <text>ATP + protein L-histidine = ADP + protein N-phospho-L-histidine.</text>
        <dbReference type="EC" id="2.7.13.3"/>
    </reaction>
</comment>
<dbReference type="SMART" id="SM00387">
    <property type="entry name" value="HATPase_c"/>
    <property type="match status" value="1"/>
</dbReference>
<dbReference type="InterPro" id="IPR035965">
    <property type="entry name" value="PAS-like_dom_sf"/>
</dbReference>
<dbReference type="Pfam" id="PF00512">
    <property type="entry name" value="HisKA"/>
    <property type="match status" value="1"/>
</dbReference>
<feature type="modified residue" description="4-aspartylphosphate" evidence="9">
    <location>
        <position position="625"/>
    </location>
</feature>
<dbReference type="PROSITE" id="PS50112">
    <property type="entry name" value="PAS"/>
    <property type="match status" value="2"/>
</dbReference>
<feature type="coiled-coil region" evidence="10">
    <location>
        <begin position="3"/>
        <end position="78"/>
    </location>
</feature>
<accession>K9XQ02</accession>
<dbReference type="InterPro" id="IPR036097">
    <property type="entry name" value="HisK_dim/P_sf"/>
</dbReference>
<dbReference type="OrthoDB" id="9788063at2"/>
<dbReference type="Pfam" id="PF00072">
    <property type="entry name" value="Response_reg"/>
    <property type="match status" value="1"/>
</dbReference>
<dbReference type="SUPFAM" id="SSF55785">
    <property type="entry name" value="PYP-like sensor domain (PAS domain)"/>
    <property type="match status" value="2"/>
</dbReference>
<dbReference type="eggNOG" id="COG0784">
    <property type="taxonomic scope" value="Bacteria"/>
</dbReference>
<evidence type="ECO:0000256" key="2">
    <source>
        <dbReference type="ARBA" id="ARBA00012438"/>
    </source>
</evidence>
<dbReference type="eggNOG" id="COG5002">
    <property type="taxonomic scope" value="Bacteria"/>
</dbReference>
<keyword evidence="4" id="KW-0808">Transferase</keyword>
<keyword evidence="8" id="KW-0902">Two-component regulatory system</keyword>
<dbReference type="InterPro" id="IPR013767">
    <property type="entry name" value="PAS_fold"/>
</dbReference>
<protein>
    <recommendedName>
        <fullName evidence="2">histidine kinase</fullName>
        <ecNumber evidence="2">2.7.13.3</ecNumber>
    </recommendedName>
</protein>
<evidence type="ECO:0000259" key="12">
    <source>
        <dbReference type="PROSITE" id="PS50110"/>
    </source>
</evidence>
<evidence type="ECO:0000313" key="16">
    <source>
        <dbReference type="Proteomes" id="UP000010473"/>
    </source>
</evidence>
<dbReference type="PROSITE" id="PS50110">
    <property type="entry name" value="RESPONSE_REGULATORY"/>
    <property type="match status" value="1"/>
</dbReference>
<dbReference type="SMART" id="SM00086">
    <property type="entry name" value="PAC"/>
    <property type="match status" value="2"/>
</dbReference>
<dbReference type="SMART" id="SM00388">
    <property type="entry name" value="HisKA"/>
    <property type="match status" value="1"/>
</dbReference>
<dbReference type="PRINTS" id="PR00344">
    <property type="entry name" value="BCTRLSENSOR"/>
</dbReference>
<sequence>MNISNFENQINNAQQQLAKMQENLDQPPSSEREAEAITALSISIEELHVALEELEQQNSELIITRQELEKERQQYQNLFELAPDGYIVTDRNGVIQAANRSTEKLLHVRRDHLLGKPFILFICKTSRHTFHHCLDSLFQSYEIEELELELQPRHGKPLIAGISLSVELDFKGNITRLLWSIRDLSERIANEQKNRQQAALLDVATEAIIVSDLEDKITFWNSSAKNIYEWEAPEVLGKNAMELWWQETVPQLAEAKQSALAQGKWQGELKKYTKTGREILVESHWSVIRDRSEQPKSILIVDTDITEKKQLESQLFQSQRLESIGTLASGIAHDLNNILNPILGSVQILPRLIPQPNESCRKLTELIETNAKRGANIVKQVLAFSRSEEGERQNLKLNSVIEEVEHLIQETFPKTINLVVNTPPDLWTVYANPTQMHQVLLNLCVNSRDAMPYGGTLMICAENRIVTEDYARKHLDAEAGAYVVFSIIDTGYGIPPQILERIFEPFFTTKEVYQGTGLGLFTAMGIVKNHGGFIEVSSELKSGTQFEIFLPAIEIEKIETKVSTSALPEGKGELILVVDDEKDNLYMTQILLETSGYRVLTAKDGLDAVAIFEQHYGEIELVLMDMMMPNLDGATAIAELVKIAPQVKIISLSGLATDYSLARNSKVKAFLAKPITAESLLTTIKQVIQN</sequence>
<feature type="domain" description="PAS" evidence="13">
    <location>
        <begin position="71"/>
        <end position="120"/>
    </location>
</feature>
<dbReference type="PANTHER" id="PTHR43065:SF46">
    <property type="entry name" value="C4-DICARBOXYLATE TRANSPORT SENSOR PROTEIN DCTB"/>
    <property type="match status" value="1"/>
</dbReference>
<keyword evidence="3 9" id="KW-0597">Phosphoprotein</keyword>
<keyword evidence="16" id="KW-1185">Reference proteome</keyword>
<evidence type="ECO:0000256" key="4">
    <source>
        <dbReference type="ARBA" id="ARBA00022679"/>
    </source>
</evidence>
<dbReference type="InterPro" id="IPR000700">
    <property type="entry name" value="PAS-assoc_C"/>
</dbReference>
<dbReference type="InterPro" id="IPR003594">
    <property type="entry name" value="HATPase_dom"/>
</dbReference>
<dbReference type="PROSITE" id="PS50113">
    <property type="entry name" value="PAC"/>
    <property type="match status" value="2"/>
</dbReference>
<dbReference type="Gene3D" id="1.10.287.130">
    <property type="match status" value="1"/>
</dbReference>
<evidence type="ECO:0000259" key="13">
    <source>
        <dbReference type="PROSITE" id="PS50112"/>
    </source>
</evidence>
<dbReference type="Pfam" id="PF00989">
    <property type="entry name" value="PAS"/>
    <property type="match status" value="2"/>
</dbReference>
<evidence type="ECO:0000256" key="5">
    <source>
        <dbReference type="ARBA" id="ARBA00022741"/>
    </source>
</evidence>
<reference evidence="16" key="1">
    <citation type="journal article" date="2013" name="Proc. Natl. Acad. Sci. U.S.A.">
        <title>Improving the coverage of the cyanobacterial phylum using diversity-driven genome sequencing.</title>
        <authorList>
            <person name="Shih P.M."/>
            <person name="Wu D."/>
            <person name="Latifi A."/>
            <person name="Axen S.D."/>
            <person name="Fewer D.P."/>
            <person name="Talla E."/>
            <person name="Calteau A."/>
            <person name="Cai F."/>
            <person name="Tandeau de Marsac N."/>
            <person name="Rippka R."/>
            <person name="Herdman M."/>
            <person name="Sivonen K."/>
            <person name="Coursin T."/>
            <person name="Laurent T."/>
            <person name="Goodwin L."/>
            <person name="Nolan M."/>
            <person name="Davenport K.W."/>
            <person name="Han C.S."/>
            <person name="Rubin E.M."/>
            <person name="Eisen J.A."/>
            <person name="Woyke T."/>
            <person name="Gugger M."/>
            <person name="Kerfeld C.A."/>
        </authorList>
    </citation>
    <scope>NUCLEOTIDE SEQUENCE [LARGE SCALE GENOMIC DNA]</scope>
    <source>
        <strain evidence="16">ATCC 29371 / PCC 7437</strain>
    </source>
</reference>
<dbReference type="PROSITE" id="PS50109">
    <property type="entry name" value="HIS_KIN"/>
    <property type="match status" value="1"/>
</dbReference>
<feature type="domain" description="Response regulatory" evidence="12">
    <location>
        <begin position="574"/>
        <end position="688"/>
    </location>
</feature>
<keyword evidence="5" id="KW-0547">Nucleotide-binding</keyword>
<evidence type="ECO:0000256" key="10">
    <source>
        <dbReference type="SAM" id="Coils"/>
    </source>
</evidence>
<dbReference type="RefSeq" id="WP_015191430.1">
    <property type="nucleotide sequence ID" value="NC_019748.1"/>
</dbReference>
<dbReference type="Pfam" id="PF02518">
    <property type="entry name" value="HATPase_c"/>
    <property type="match status" value="1"/>
</dbReference>
<dbReference type="InterPro" id="IPR001789">
    <property type="entry name" value="Sig_transdc_resp-reg_receiver"/>
</dbReference>
<dbReference type="InterPro" id="IPR001610">
    <property type="entry name" value="PAC"/>
</dbReference>
<gene>
    <name evidence="15" type="ordered locus">Sta7437_0138</name>
</gene>
<dbReference type="CDD" id="cd17546">
    <property type="entry name" value="REC_hyHK_CKI1_RcsC-like"/>
    <property type="match status" value="1"/>
</dbReference>
<organism evidence="15 16">
    <name type="scientific">Stanieria cyanosphaera (strain ATCC 29371 / PCC 7437)</name>
    <dbReference type="NCBI Taxonomy" id="111780"/>
    <lineage>
        <taxon>Bacteria</taxon>
        <taxon>Bacillati</taxon>
        <taxon>Cyanobacteriota</taxon>
        <taxon>Cyanophyceae</taxon>
        <taxon>Pleurocapsales</taxon>
        <taxon>Dermocarpellaceae</taxon>
        <taxon>Stanieria</taxon>
    </lineage>
</organism>
<dbReference type="SUPFAM" id="SSF55874">
    <property type="entry name" value="ATPase domain of HSP90 chaperone/DNA topoisomerase II/histidine kinase"/>
    <property type="match status" value="1"/>
</dbReference>
<dbReference type="InterPro" id="IPR003661">
    <property type="entry name" value="HisK_dim/P_dom"/>
</dbReference>
<dbReference type="eggNOG" id="COG3852">
    <property type="taxonomic scope" value="Bacteria"/>
</dbReference>
<dbReference type="SMART" id="SM00448">
    <property type="entry name" value="REC"/>
    <property type="match status" value="1"/>
</dbReference>
<dbReference type="AlphaFoldDB" id="K9XQ02"/>
<dbReference type="SMART" id="SM00091">
    <property type="entry name" value="PAS"/>
    <property type="match status" value="2"/>
</dbReference>
<dbReference type="InterPro" id="IPR004358">
    <property type="entry name" value="Sig_transdc_His_kin-like_C"/>
</dbReference>
<dbReference type="Gene3D" id="3.30.450.20">
    <property type="entry name" value="PAS domain"/>
    <property type="match status" value="2"/>
</dbReference>
<feature type="domain" description="Histidine kinase" evidence="11">
    <location>
        <begin position="330"/>
        <end position="554"/>
    </location>
</feature>
<dbReference type="CDD" id="cd00130">
    <property type="entry name" value="PAS"/>
    <property type="match status" value="2"/>
</dbReference>
<name>K9XQ02_STAC7</name>